<comment type="caution">
    <text evidence="2">The sequence shown here is derived from an EMBL/GenBank/DDBJ whole genome shotgun (WGS) entry which is preliminary data.</text>
</comment>
<feature type="compositionally biased region" description="Basic and acidic residues" evidence="1">
    <location>
        <begin position="1"/>
        <end position="10"/>
    </location>
</feature>
<keyword evidence="3" id="KW-1185">Reference proteome</keyword>
<evidence type="ECO:0000313" key="2">
    <source>
        <dbReference type="EMBL" id="MDQ1029865.1"/>
    </source>
</evidence>
<reference evidence="2 3" key="1">
    <citation type="submission" date="2023-07" db="EMBL/GenBank/DDBJ databases">
        <title>Comparative genomics of wheat-associated soil bacteria to identify genetic determinants of phenazine resistance.</title>
        <authorList>
            <person name="Mouncey N."/>
        </authorList>
    </citation>
    <scope>NUCLEOTIDE SEQUENCE [LARGE SCALE GENOMIC DNA]</scope>
    <source>
        <strain evidence="2 3">V2I4</strain>
    </source>
</reference>
<dbReference type="EMBL" id="JAUSZI010000002">
    <property type="protein sequence ID" value="MDQ1029865.1"/>
    <property type="molecule type" value="Genomic_DNA"/>
</dbReference>
<name>A0ABU0T234_9ACTN</name>
<sequence length="118" mass="12401">MGDHRADHQQDPAGGGHRHQDGCDAECGGQDQARRGEEFEDVEGFDEADTGVLGPSPAMGRGQCLLGHERLADAAGQGYRGQQSGTDPQREVHGVTLLLLGISAPPLRWGSGMETPDG</sequence>
<evidence type="ECO:0000313" key="3">
    <source>
        <dbReference type="Proteomes" id="UP001230328"/>
    </source>
</evidence>
<accession>A0ABU0T234</accession>
<protein>
    <submittedName>
        <fullName evidence="2">Uncharacterized protein</fullName>
    </submittedName>
</protein>
<dbReference type="Proteomes" id="UP001230328">
    <property type="component" value="Unassembled WGS sequence"/>
</dbReference>
<proteinExistence type="predicted"/>
<feature type="region of interest" description="Disordered" evidence="1">
    <location>
        <begin position="1"/>
        <end position="63"/>
    </location>
</feature>
<gene>
    <name evidence="2" type="ORF">QF035_007447</name>
</gene>
<evidence type="ECO:0000256" key="1">
    <source>
        <dbReference type="SAM" id="MobiDB-lite"/>
    </source>
</evidence>
<feature type="compositionally biased region" description="Acidic residues" evidence="1">
    <location>
        <begin position="38"/>
        <end position="49"/>
    </location>
</feature>
<organism evidence="2 3">
    <name type="scientific">Streptomyces umbrinus</name>
    <dbReference type="NCBI Taxonomy" id="67370"/>
    <lineage>
        <taxon>Bacteria</taxon>
        <taxon>Bacillati</taxon>
        <taxon>Actinomycetota</taxon>
        <taxon>Actinomycetes</taxon>
        <taxon>Kitasatosporales</taxon>
        <taxon>Streptomycetaceae</taxon>
        <taxon>Streptomyces</taxon>
        <taxon>Streptomyces phaeochromogenes group</taxon>
    </lineage>
</organism>